<organism evidence="1 2">
    <name type="scientific">Funneliformis mosseae</name>
    <name type="common">Endomycorrhizal fungus</name>
    <name type="synonym">Glomus mosseae</name>
    <dbReference type="NCBI Taxonomy" id="27381"/>
    <lineage>
        <taxon>Eukaryota</taxon>
        <taxon>Fungi</taxon>
        <taxon>Fungi incertae sedis</taxon>
        <taxon>Mucoromycota</taxon>
        <taxon>Glomeromycotina</taxon>
        <taxon>Glomeromycetes</taxon>
        <taxon>Glomerales</taxon>
        <taxon>Glomeraceae</taxon>
        <taxon>Funneliformis</taxon>
    </lineage>
</organism>
<evidence type="ECO:0000313" key="1">
    <source>
        <dbReference type="EMBL" id="CAG8727173.1"/>
    </source>
</evidence>
<accession>A0A9N9NDD3</accession>
<protein>
    <submittedName>
        <fullName evidence="1">15632_t:CDS:1</fullName>
    </submittedName>
</protein>
<dbReference type="Proteomes" id="UP000789375">
    <property type="component" value="Unassembled WGS sequence"/>
</dbReference>
<feature type="non-terminal residue" evidence="1">
    <location>
        <position position="44"/>
    </location>
</feature>
<comment type="caution">
    <text evidence="1">The sequence shown here is derived from an EMBL/GenBank/DDBJ whole genome shotgun (WGS) entry which is preliminary data.</text>
</comment>
<feature type="non-terminal residue" evidence="1">
    <location>
        <position position="1"/>
    </location>
</feature>
<sequence length="44" mass="5037">TILLDNNVGHILDYIERTLNDIDFEAQLYEPSEGVIIEEMGVIM</sequence>
<evidence type="ECO:0000313" key="2">
    <source>
        <dbReference type="Proteomes" id="UP000789375"/>
    </source>
</evidence>
<gene>
    <name evidence="1" type="ORF">FMOSSE_LOCUS15422</name>
</gene>
<proteinExistence type="predicted"/>
<dbReference type="EMBL" id="CAJVPP010015546">
    <property type="protein sequence ID" value="CAG8727173.1"/>
    <property type="molecule type" value="Genomic_DNA"/>
</dbReference>
<name>A0A9N9NDD3_FUNMO</name>
<dbReference type="AlphaFoldDB" id="A0A9N9NDD3"/>
<reference evidence="1" key="1">
    <citation type="submission" date="2021-06" db="EMBL/GenBank/DDBJ databases">
        <authorList>
            <person name="Kallberg Y."/>
            <person name="Tangrot J."/>
            <person name="Rosling A."/>
        </authorList>
    </citation>
    <scope>NUCLEOTIDE SEQUENCE</scope>
    <source>
        <strain evidence="1">87-6 pot B 2015</strain>
    </source>
</reference>
<keyword evidence="2" id="KW-1185">Reference proteome</keyword>